<dbReference type="EMBL" id="LAZR01005079">
    <property type="protein sequence ID" value="KKN03037.1"/>
    <property type="molecule type" value="Genomic_DNA"/>
</dbReference>
<protein>
    <submittedName>
        <fullName evidence="1">Uncharacterized protein</fullName>
    </submittedName>
</protein>
<sequence>MISGFWLQPRALGTVTPSTSWDDVFNEVEAAFGYRNDVVSGELLLSTTVSATVVKFALQLNPLLSRMSSTVCSSTATVRSLVPANLERVCSVVSSVVHTQPLTVLSSISTGRFPNLTFMFDRRPCLGLSPLEFASFPKAGQAGGFPANTSSLFWLELVYRLRAIAVRASLALSLQHSLMPPCIDASHIAHEPVPPIRVMRRESSAVEAPSIDIHRHDTIG</sequence>
<reference evidence="1" key="1">
    <citation type="journal article" date="2015" name="Nature">
        <title>Complex archaea that bridge the gap between prokaryotes and eukaryotes.</title>
        <authorList>
            <person name="Spang A."/>
            <person name="Saw J.H."/>
            <person name="Jorgensen S.L."/>
            <person name="Zaremba-Niedzwiedzka K."/>
            <person name="Martijn J."/>
            <person name="Lind A.E."/>
            <person name="van Eijk R."/>
            <person name="Schleper C."/>
            <person name="Guy L."/>
            <person name="Ettema T.J."/>
        </authorList>
    </citation>
    <scope>NUCLEOTIDE SEQUENCE</scope>
</reference>
<evidence type="ECO:0000313" key="1">
    <source>
        <dbReference type="EMBL" id="KKN03037.1"/>
    </source>
</evidence>
<name>A0A0F9MUF1_9ZZZZ</name>
<dbReference type="AlphaFoldDB" id="A0A0F9MUF1"/>
<proteinExistence type="predicted"/>
<accession>A0A0F9MUF1</accession>
<gene>
    <name evidence="1" type="ORF">LCGC14_1111600</name>
</gene>
<organism evidence="1">
    <name type="scientific">marine sediment metagenome</name>
    <dbReference type="NCBI Taxonomy" id="412755"/>
    <lineage>
        <taxon>unclassified sequences</taxon>
        <taxon>metagenomes</taxon>
        <taxon>ecological metagenomes</taxon>
    </lineage>
</organism>
<comment type="caution">
    <text evidence="1">The sequence shown here is derived from an EMBL/GenBank/DDBJ whole genome shotgun (WGS) entry which is preliminary data.</text>
</comment>